<dbReference type="PANTHER" id="PTHR47950:SF49">
    <property type="entry name" value="CYTOCHROME P450"/>
    <property type="match status" value="1"/>
</dbReference>
<keyword evidence="4" id="KW-0479">Metal-binding</keyword>
<evidence type="ECO:0000256" key="4">
    <source>
        <dbReference type="ARBA" id="ARBA00022723"/>
    </source>
</evidence>
<evidence type="ECO:0000256" key="2">
    <source>
        <dbReference type="ARBA" id="ARBA00010617"/>
    </source>
</evidence>
<dbReference type="PANTHER" id="PTHR47950">
    <property type="entry name" value="CYTOCHROME P450, FAMILY 76, SUBFAMILY C, POLYPEPTIDE 5-RELATED"/>
    <property type="match status" value="1"/>
</dbReference>
<dbReference type="SUPFAM" id="SSF48264">
    <property type="entry name" value="Cytochrome P450"/>
    <property type="match status" value="2"/>
</dbReference>
<keyword evidence="3" id="KW-0349">Heme</keyword>
<keyword evidence="5" id="KW-0560">Oxidoreductase</keyword>
<dbReference type="InterPro" id="IPR036396">
    <property type="entry name" value="Cyt_P450_sf"/>
</dbReference>
<evidence type="ECO:0000256" key="3">
    <source>
        <dbReference type="ARBA" id="ARBA00022617"/>
    </source>
</evidence>
<evidence type="ECO:0008006" key="9">
    <source>
        <dbReference type="Google" id="ProtNLM"/>
    </source>
</evidence>
<comment type="similarity">
    <text evidence="2">Belongs to the cytochrome P450 family.</text>
</comment>
<dbReference type="AlphaFoldDB" id="A0AA88UXL5"/>
<name>A0AA88UXL5_9ASTE</name>
<dbReference type="Pfam" id="PF00067">
    <property type="entry name" value="p450"/>
    <property type="match status" value="2"/>
</dbReference>
<proteinExistence type="inferred from homology"/>
<reference evidence="7" key="1">
    <citation type="submission" date="2022-12" db="EMBL/GenBank/DDBJ databases">
        <title>Draft genome assemblies for two species of Escallonia (Escalloniales).</title>
        <authorList>
            <person name="Chanderbali A."/>
            <person name="Dervinis C."/>
            <person name="Anghel I."/>
            <person name="Soltis D."/>
            <person name="Soltis P."/>
            <person name="Zapata F."/>
        </authorList>
    </citation>
    <scope>NUCLEOTIDE SEQUENCE</scope>
    <source>
        <strain evidence="7">UCBG64.0493</strain>
        <tissue evidence="7">Leaf</tissue>
    </source>
</reference>
<evidence type="ECO:0000313" key="8">
    <source>
        <dbReference type="Proteomes" id="UP001188597"/>
    </source>
</evidence>
<gene>
    <name evidence="7" type="ORF">RJ639_024711</name>
</gene>
<keyword evidence="8" id="KW-1185">Reference proteome</keyword>
<organism evidence="7 8">
    <name type="scientific">Escallonia herrerae</name>
    <dbReference type="NCBI Taxonomy" id="1293975"/>
    <lineage>
        <taxon>Eukaryota</taxon>
        <taxon>Viridiplantae</taxon>
        <taxon>Streptophyta</taxon>
        <taxon>Embryophyta</taxon>
        <taxon>Tracheophyta</taxon>
        <taxon>Spermatophyta</taxon>
        <taxon>Magnoliopsida</taxon>
        <taxon>eudicotyledons</taxon>
        <taxon>Gunneridae</taxon>
        <taxon>Pentapetalae</taxon>
        <taxon>asterids</taxon>
        <taxon>campanulids</taxon>
        <taxon>Escalloniales</taxon>
        <taxon>Escalloniaceae</taxon>
        <taxon>Escallonia</taxon>
    </lineage>
</organism>
<evidence type="ECO:0000256" key="5">
    <source>
        <dbReference type="ARBA" id="ARBA00023002"/>
    </source>
</evidence>
<dbReference type="GO" id="GO:0020037">
    <property type="term" value="F:heme binding"/>
    <property type="evidence" value="ECO:0007669"/>
    <property type="project" value="InterPro"/>
</dbReference>
<feature type="non-terminal residue" evidence="7">
    <location>
        <position position="1"/>
    </location>
</feature>
<evidence type="ECO:0000313" key="7">
    <source>
        <dbReference type="EMBL" id="KAK2997710.1"/>
    </source>
</evidence>
<evidence type="ECO:0000256" key="1">
    <source>
        <dbReference type="ARBA" id="ARBA00001971"/>
    </source>
</evidence>
<keyword evidence="6" id="KW-0408">Iron</keyword>
<dbReference type="InterPro" id="IPR001128">
    <property type="entry name" value="Cyt_P450"/>
</dbReference>
<comment type="cofactor">
    <cofactor evidence="1">
        <name>heme</name>
        <dbReference type="ChEBI" id="CHEBI:30413"/>
    </cofactor>
</comment>
<evidence type="ECO:0000256" key="6">
    <source>
        <dbReference type="ARBA" id="ARBA00023004"/>
    </source>
</evidence>
<dbReference type="Gene3D" id="1.10.630.10">
    <property type="entry name" value="Cytochrome P450"/>
    <property type="match status" value="2"/>
</dbReference>
<dbReference type="Proteomes" id="UP001188597">
    <property type="component" value="Unassembled WGS sequence"/>
</dbReference>
<sequence length="183" mass="20551">PQLPPGPFAWPIVGNIFQLGRIPHFSVTNLARTYGELMMLSIGGHHVAVASSPVAAMQILRTHDRIFSGRWASTIFVKQEAKTTDGNVPRESHLPQMAYLDACIKETIRLRPPGPFLVPDLAVQACKGMNYSIPKDSILLVNFWAIGRDPTIWKDPLTYKPERFLETKLDFKGANCCQKYKFV</sequence>
<dbReference type="EMBL" id="JAVXUP010004029">
    <property type="protein sequence ID" value="KAK2997710.1"/>
    <property type="molecule type" value="Genomic_DNA"/>
</dbReference>
<protein>
    <recommendedName>
        <fullName evidence="9">Cytochrome P450</fullName>
    </recommendedName>
</protein>
<dbReference type="GO" id="GO:0016705">
    <property type="term" value="F:oxidoreductase activity, acting on paired donors, with incorporation or reduction of molecular oxygen"/>
    <property type="evidence" value="ECO:0007669"/>
    <property type="project" value="InterPro"/>
</dbReference>
<dbReference type="GO" id="GO:0004497">
    <property type="term" value="F:monooxygenase activity"/>
    <property type="evidence" value="ECO:0007669"/>
    <property type="project" value="InterPro"/>
</dbReference>
<accession>A0AA88UXL5</accession>
<dbReference type="GO" id="GO:0005506">
    <property type="term" value="F:iron ion binding"/>
    <property type="evidence" value="ECO:0007669"/>
    <property type="project" value="InterPro"/>
</dbReference>
<comment type="caution">
    <text evidence="7">The sequence shown here is derived from an EMBL/GenBank/DDBJ whole genome shotgun (WGS) entry which is preliminary data.</text>
</comment>